<evidence type="ECO:0000313" key="1">
    <source>
        <dbReference type="EnsemblPlants" id="OPUNC03G01040.2"/>
    </source>
</evidence>
<dbReference type="AlphaFoldDB" id="A0A0E0K7V4"/>
<sequence length="91" mass="9470">MDGGAGRPHHPRRLAAAKMAMVGGAAVPAGGTSSFGNAPRGETKVISLSSRATLLGAYRIIPGEAEWMMTKLNFDPSLLLNLCKKAGMAFN</sequence>
<dbReference type="Proteomes" id="UP000026962">
    <property type="component" value="Chromosome 3"/>
</dbReference>
<protein>
    <submittedName>
        <fullName evidence="1">Uncharacterized protein</fullName>
    </submittedName>
</protein>
<dbReference type="Gramene" id="OPUNC03G01040.2">
    <property type="protein sequence ID" value="OPUNC03G01040.2"/>
    <property type="gene ID" value="OPUNC03G01040"/>
</dbReference>
<keyword evidence="2" id="KW-1185">Reference proteome</keyword>
<accession>A0A0E0K7V4</accession>
<reference evidence="1" key="1">
    <citation type="submission" date="2015-04" db="UniProtKB">
        <authorList>
            <consortium name="EnsemblPlants"/>
        </authorList>
    </citation>
    <scope>IDENTIFICATION</scope>
</reference>
<dbReference type="EnsemblPlants" id="OPUNC03G01040.2">
    <property type="protein sequence ID" value="OPUNC03G01040.2"/>
    <property type="gene ID" value="OPUNC03G01040"/>
</dbReference>
<organism evidence="1">
    <name type="scientific">Oryza punctata</name>
    <name type="common">Red rice</name>
    <dbReference type="NCBI Taxonomy" id="4537"/>
    <lineage>
        <taxon>Eukaryota</taxon>
        <taxon>Viridiplantae</taxon>
        <taxon>Streptophyta</taxon>
        <taxon>Embryophyta</taxon>
        <taxon>Tracheophyta</taxon>
        <taxon>Spermatophyta</taxon>
        <taxon>Magnoliopsida</taxon>
        <taxon>Liliopsida</taxon>
        <taxon>Poales</taxon>
        <taxon>Poaceae</taxon>
        <taxon>BOP clade</taxon>
        <taxon>Oryzoideae</taxon>
        <taxon>Oryzeae</taxon>
        <taxon>Oryzinae</taxon>
        <taxon>Oryza</taxon>
    </lineage>
</organism>
<evidence type="ECO:0000313" key="2">
    <source>
        <dbReference type="Proteomes" id="UP000026962"/>
    </source>
</evidence>
<reference evidence="1" key="2">
    <citation type="submission" date="2018-05" db="EMBL/GenBank/DDBJ databases">
        <title>OpunRS2 (Oryza punctata Reference Sequence Version 2).</title>
        <authorList>
            <person name="Zhang J."/>
            <person name="Kudrna D."/>
            <person name="Lee S."/>
            <person name="Talag J."/>
            <person name="Welchert J."/>
            <person name="Wing R.A."/>
        </authorList>
    </citation>
    <scope>NUCLEOTIDE SEQUENCE [LARGE SCALE GENOMIC DNA]</scope>
</reference>
<proteinExistence type="predicted"/>
<name>A0A0E0K7V4_ORYPU</name>